<evidence type="ECO:0000313" key="2">
    <source>
        <dbReference type="EMBL" id="GAA4353136.1"/>
    </source>
</evidence>
<evidence type="ECO:0000313" key="3">
    <source>
        <dbReference type="Proteomes" id="UP001500975"/>
    </source>
</evidence>
<sequence length="282" mass="30710">MKPVQNLPKTCFTASPAKRASATLKFKPIYEFSIDSEEDRANLKLIRDALAGMALPLSHDLALYHWSTTKETAQGIAEMGTAPGMREGRGSGICGRGFYVEVEEVEGMAPLPAGHASSHENPALLKITQRAHEMRVLNCNNRDLQTWFEETGLSGPSPQGADDIMNALAQIDNAWPEADGWPYLMVVMPWKYQCGQHDNDPRPADQCVIKHPIAGGVAGCSITLIENPVLPAKPDIPDLSSDDEGPTSPRDTDDETLSDEDTSASQIDDAEDQILSQGWNKV</sequence>
<gene>
    <name evidence="2" type="ORF">GCM10023165_43180</name>
</gene>
<dbReference type="RefSeq" id="WP_345540519.1">
    <property type="nucleotide sequence ID" value="NZ_BAABGJ010000076.1"/>
</dbReference>
<organism evidence="2 3">
    <name type="scientific">Variovorax defluvii</name>
    <dbReference type="NCBI Taxonomy" id="913761"/>
    <lineage>
        <taxon>Bacteria</taxon>
        <taxon>Pseudomonadati</taxon>
        <taxon>Pseudomonadota</taxon>
        <taxon>Betaproteobacteria</taxon>
        <taxon>Burkholderiales</taxon>
        <taxon>Comamonadaceae</taxon>
        <taxon>Variovorax</taxon>
    </lineage>
</organism>
<reference evidence="3" key="1">
    <citation type="journal article" date="2019" name="Int. J. Syst. Evol. Microbiol.">
        <title>The Global Catalogue of Microorganisms (GCM) 10K type strain sequencing project: providing services to taxonomists for standard genome sequencing and annotation.</title>
        <authorList>
            <consortium name="The Broad Institute Genomics Platform"/>
            <consortium name="The Broad Institute Genome Sequencing Center for Infectious Disease"/>
            <person name="Wu L."/>
            <person name="Ma J."/>
        </authorList>
    </citation>
    <scope>NUCLEOTIDE SEQUENCE [LARGE SCALE GENOMIC DNA]</scope>
    <source>
        <strain evidence="3">JCM 17804</strain>
    </source>
</reference>
<proteinExistence type="predicted"/>
<keyword evidence="3" id="KW-1185">Reference proteome</keyword>
<feature type="compositionally biased region" description="Acidic residues" evidence="1">
    <location>
        <begin position="252"/>
        <end position="272"/>
    </location>
</feature>
<evidence type="ECO:0000256" key="1">
    <source>
        <dbReference type="SAM" id="MobiDB-lite"/>
    </source>
</evidence>
<accession>A0ABP8I7S8</accession>
<feature type="region of interest" description="Disordered" evidence="1">
    <location>
        <begin position="231"/>
        <end position="282"/>
    </location>
</feature>
<comment type="caution">
    <text evidence="2">The sequence shown here is derived from an EMBL/GenBank/DDBJ whole genome shotgun (WGS) entry which is preliminary data.</text>
</comment>
<dbReference type="EMBL" id="BAABGJ010000076">
    <property type="protein sequence ID" value="GAA4353136.1"/>
    <property type="molecule type" value="Genomic_DNA"/>
</dbReference>
<dbReference type="Proteomes" id="UP001500975">
    <property type="component" value="Unassembled WGS sequence"/>
</dbReference>
<protein>
    <submittedName>
        <fullName evidence="2">Uncharacterized protein</fullName>
    </submittedName>
</protein>
<name>A0ABP8I7S8_9BURK</name>